<dbReference type="AlphaFoldDB" id="A0A0N4ZQN2"/>
<evidence type="ECO:0000313" key="2">
    <source>
        <dbReference type="WBParaSite" id="PTRK_0001082500.1"/>
    </source>
</evidence>
<evidence type="ECO:0000313" key="1">
    <source>
        <dbReference type="Proteomes" id="UP000038045"/>
    </source>
</evidence>
<keyword evidence="1" id="KW-1185">Reference proteome</keyword>
<name>A0A0N4ZQN2_PARTI</name>
<reference evidence="2" key="1">
    <citation type="submission" date="2017-02" db="UniProtKB">
        <authorList>
            <consortium name="WormBaseParasite"/>
        </authorList>
    </citation>
    <scope>IDENTIFICATION</scope>
</reference>
<sequence>MAPTKVYHVFPFKAEYEGECSWKDFMDIEDKVSKDDPSITKYTTFRGKLLLGRSLKFKKELIVISDKNNKEIPIDEIIFWSYFDNESPHPLKDELMKPIYNEYVDQKSSIFNSKKFVKNDNYDFILEMSECFRFKLRD</sequence>
<organism evidence="1 2">
    <name type="scientific">Parastrongyloides trichosuri</name>
    <name type="common">Possum-specific nematode worm</name>
    <dbReference type="NCBI Taxonomy" id="131310"/>
    <lineage>
        <taxon>Eukaryota</taxon>
        <taxon>Metazoa</taxon>
        <taxon>Ecdysozoa</taxon>
        <taxon>Nematoda</taxon>
        <taxon>Chromadorea</taxon>
        <taxon>Rhabditida</taxon>
        <taxon>Tylenchina</taxon>
        <taxon>Panagrolaimomorpha</taxon>
        <taxon>Strongyloidoidea</taxon>
        <taxon>Strongyloididae</taxon>
        <taxon>Parastrongyloides</taxon>
    </lineage>
</organism>
<protein>
    <submittedName>
        <fullName evidence="2">DM10 domain-containing protein</fullName>
    </submittedName>
</protein>
<dbReference type="WBParaSite" id="PTRK_0001082500.1">
    <property type="protein sequence ID" value="PTRK_0001082500.1"/>
    <property type="gene ID" value="PTRK_0001082500"/>
</dbReference>
<dbReference type="Proteomes" id="UP000038045">
    <property type="component" value="Unplaced"/>
</dbReference>
<accession>A0A0N4ZQN2</accession>
<proteinExistence type="predicted"/>